<organism evidence="1 2">
    <name type="scientific">Gigaspora rosea</name>
    <dbReference type="NCBI Taxonomy" id="44941"/>
    <lineage>
        <taxon>Eukaryota</taxon>
        <taxon>Fungi</taxon>
        <taxon>Fungi incertae sedis</taxon>
        <taxon>Mucoromycota</taxon>
        <taxon>Glomeromycotina</taxon>
        <taxon>Glomeromycetes</taxon>
        <taxon>Diversisporales</taxon>
        <taxon>Gigasporaceae</taxon>
        <taxon>Gigaspora</taxon>
    </lineage>
</organism>
<reference evidence="1 2" key="1">
    <citation type="submission" date="2018-06" db="EMBL/GenBank/DDBJ databases">
        <title>Comparative genomics reveals the genomic features of Rhizophagus irregularis, R. cerebriforme, R. diaphanum and Gigaspora rosea, and their symbiotic lifestyle signature.</title>
        <authorList>
            <person name="Morin E."/>
            <person name="San Clemente H."/>
            <person name="Chen E.C.H."/>
            <person name="De La Providencia I."/>
            <person name="Hainaut M."/>
            <person name="Kuo A."/>
            <person name="Kohler A."/>
            <person name="Murat C."/>
            <person name="Tang N."/>
            <person name="Roy S."/>
            <person name="Loubradou J."/>
            <person name="Henrissat B."/>
            <person name="Grigoriev I.V."/>
            <person name="Corradi N."/>
            <person name="Roux C."/>
            <person name="Martin F.M."/>
        </authorList>
    </citation>
    <scope>NUCLEOTIDE SEQUENCE [LARGE SCALE GENOMIC DNA]</scope>
    <source>
        <strain evidence="1 2">DAOM 194757</strain>
    </source>
</reference>
<dbReference type="InterPro" id="IPR052972">
    <property type="entry name" value="Sacsin_chaperone_reg"/>
</dbReference>
<name>A0A397UIN8_9GLOM</name>
<accession>A0A397UIN8</accession>
<keyword evidence="2" id="KW-1185">Reference proteome</keyword>
<sequence>MVFLTSKLNYQIQKTNYINYKNPDEKILLKRLDVVEFSYIHYLLSIFNNLDFVRPDDPEYLEFIKEFLRLPTNLHPDWLCEYRFIPNNTKTKLRLARELYDDRILLFTTVFANSDLFIAPELRSGWLSKGLVSLGIINKVDEDTFIRLAFDIQNLYNLPSPPSDLFYRARMLVLHFYYNVDNLYFTCNSWDVLKSINFIPSKPVDYPYLETAKFKSPILCSFNSLRLPKHVKLCWTQCAFYDDLVIPPQSENIVDKQLDDWKRHGALDLLFTIINGLYGWLEDNLLLMAWIYLY</sequence>
<gene>
    <name evidence="1" type="ORF">C2G38_2207058</name>
</gene>
<dbReference type="STRING" id="44941.A0A397UIN8"/>
<protein>
    <submittedName>
        <fullName evidence="1">Uncharacterized protein</fullName>
    </submittedName>
</protein>
<dbReference type="OrthoDB" id="6359816at2759"/>
<dbReference type="AlphaFoldDB" id="A0A397UIN8"/>
<comment type="caution">
    <text evidence="1">The sequence shown here is derived from an EMBL/GenBank/DDBJ whole genome shotgun (WGS) entry which is preliminary data.</text>
</comment>
<dbReference type="EMBL" id="QKWP01001292">
    <property type="protein sequence ID" value="RIB10090.1"/>
    <property type="molecule type" value="Genomic_DNA"/>
</dbReference>
<evidence type="ECO:0000313" key="1">
    <source>
        <dbReference type="EMBL" id="RIB10090.1"/>
    </source>
</evidence>
<dbReference type="PANTHER" id="PTHR15600:SF42">
    <property type="entry name" value="SACSIN"/>
    <property type="match status" value="1"/>
</dbReference>
<dbReference type="PANTHER" id="PTHR15600">
    <property type="entry name" value="SACSIN"/>
    <property type="match status" value="1"/>
</dbReference>
<evidence type="ECO:0000313" key="2">
    <source>
        <dbReference type="Proteomes" id="UP000266673"/>
    </source>
</evidence>
<proteinExistence type="predicted"/>
<dbReference type="GO" id="GO:0030544">
    <property type="term" value="F:Hsp70 protein binding"/>
    <property type="evidence" value="ECO:0007669"/>
    <property type="project" value="TreeGrafter"/>
</dbReference>
<dbReference type="Proteomes" id="UP000266673">
    <property type="component" value="Unassembled WGS sequence"/>
</dbReference>